<gene>
    <name evidence="2" type="ORF">K3X48_03905</name>
</gene>
<evidence type="ECO:0000256" key="1">
    <source>
        <dbReference type="SAM" id="Phobius"/>
    </source>
</evidence>
<protein>
    <recommendedName>
        <fullName evidence="4">Pilus assembly protein</fullName>
    </recommendedName>
</protein>
<dbReference type="AlphaFoldDB" id="A0A9Q9HCS7"/>
<name>A0A9Q9HCS7_9RHOB</name>
<dbReference type="GeneID" id="75102440"/>
<keyword evidence="1" id="KW-0472">Membrane</keyword>
<proteinExistence type="predicted"/>
<dbReference type="RefSeq" id="WP_259772679.1">
    <property type="nucleotide sequence ID" value="NZ_CP080772.1"/>
</dbReference>
<accession>A0A9Q9HCS7</accession>
<keyword evidence="1" id="KW-0812">Transmembrane</keyword>
<dbReference type="Proteomes" id="UP001057991">
    <property type="component" value="Chromosome"/>
</dbReference>
<evidence type="ECO:0000313" key="2">
    <source>
        <dbReference type="EMBL" id="UWP96147.1"/>
    </source>
</evidence>
<keyword evidence="1" id="KW-1133">Transmembrane helix</keyword>
<reference evidence="2" key="1">
    <citation type="submission" date="2021-08" db="EMBL/GenBank/DDBJ databases">
        <authorList>
            <person name="Nwanade C."/>
            <person name="Wang M."/>
            <person name="Masoudi A."/>
            <person name="Yu Z."/>
            <person name="Liu J."/>
        </authorList>
    </citation>
    <scope>NUCLEOTIDE SEQUENCE</scope>
    <source>
        <strain evidence="2">S056</strain>
    </source>
</reference>
<sequence>MTYFAQTHACLRRLLQSEDGAVTVDWIVLVALIGLIGMGVGTSVTTNVPGKAEEISAFISKHDFGLD</sequence>
<dbReference type="EMBL" id="CP080776">
    <property type="protein sequence ID" value="UWP96147.1"/>
    <property type="molecule type" value="Genomic_DNA"/>
</dbReference>
<organism evidence="2 3">
    <name type="scientific">Aliiroseovarius crassostreae</name>
    <dbReference type="NCBI Taxonomy" id="154981"/>
    <lineage>
        <taxon>Bacteria</taxon>
        <taxon>Pseudomonadati</taxon>
        <taxon>Pseudomonadota</taxon>
        <taxon>Alphaproteobacteria</taxon>
        <taxon>Rhodobacterales</taxon>
        <taxon>Paracoccaceae</taxon>
        <taxon>Aliiroseovarius</taxon>
    </lineage>
</organism>
<evidence type="ECO:0000313" key="3">
    <source>
        <dbReference type="Proteomes" id="UP001057991"/>
    </source>
</evidence>
<feature type="transmembrane region" description="Helical" evidence="1">
    <location>
        <begin position="21"/>
        <end position="40"/>
    </location>
</feature>
<evidence type="ECO:0008006" key="4">
    <source>
        <dbReference type="Google" id="ProtNLM"/>
    </source>
</evidence>